<protein>
    <submittedName>
        <fullName evidence="2">Uncharacterized protein</fullName>
    </submittedName>
</protein>
<accession>A0A9Q0BNY5</accession>
<dbReference type="InterPro" id="IPR010512">
    <property type="entry name" value="DUF1091"/>
</dbReference>
<dbReference type="Pfam" id="PF06477">
    <property type="entry name" value="DUF1091"/>
    <property type="match status" value="1"/>
</dbReference>
<evidence type="ECO:0000313" key="3">
    <source>
        <dbReference type="Proteomes" id="UP001059596"/>
    </source>
</evidence>
<gene>
    <name evidence="2" type="ORF">M5D96_008347</name>
</gene>
<proteinExistence type="predicted"/>
<feature type="signal peptide" evidence="1">
    <location>
        <begin position="1"/>
        <end position="22"/>
    </location>
</feature>
<sequence length="190" mass="21802">MYRSNHIFWALALFGCISIADGETKKHVVFNNIECSMRNKVFSRVDCHLQTRLALNIFATINDQKAVDKLMGVCDVKIDPHGQQKMIRVRNIKLDFCQLKKNTENGYIIGIYYSVIRKAIVDFPDKCPFQKNTTLAIKRLHMGWQDVPKYMPLSNFSFFAKVYAGNELGLVVKLTGGLYEFSNVSGYKYP</sequence>
<dbReference type="AlphaFoldDB" id="A0A9Q0BNY5"/>
<keyword evidence="3" id="KW-1185">Reference proteome</keyword>
<dbReference type="PANTHER" id="PTHR20898">
    <property type="entry name" value="DAEDALUS ON 3-RELATED-RELATED"/>
    <property type="match status" value="1"/>
</dbReference>
<keyword evidence="1" id="KW-0732">Signal</keyword>
<feature type="chain" id="PRO_5040371783" evidence="1">
    <location>
        <begin position="23"/>
        <end position="190"/>
    </location>
</feature>
<dbReference type="Proteomes" id="UP001059596">
    <property type="component" value="Unassembled WGS sequence"/>
</dbReference>
<organism evidence="2 3">
    <name type="scientific">Drosophila gunungcola</name>
    <name type="common">fruit fly</name>
    <dbReference type="NCBI Taxonomy" id="103775"/>
    <lineage>
        <taxon>Eukaryota</taxon>
        <taxon>Metazoa</taxon>
        <taxon>Ecdysozoa</taxon>
        <taxon>Arthropoda</taxon>
        <taxon>Hexapoda</taxon>
        <taxon>Insecta</taxon>
        <taxon>Pterygota</taxon>
        <taxon>Neoptera</taxon>
        <taxon>Endopterygota</taxon>
        <taxon>Diptera</taxon>
        <taxon>Brachycera</taxon>
        <taxon>Muscomorpha</taxon>
        <taxon>Ephydroidea</taxon>
        <taxon>Drosophilidae</taxon>
        <taxon>Drosophila</taxon>
        <taxon>Sophophora</taxon>
    </lineage>
</organism>
<dbReference type="OrthoDB" id="7862132at2759"/>
<evidence type="ECO:0000256" key="1">
    <source>
        <dbReference type="SAM" id="SignalP"/>
    </source>
</evidence>
<dbReference type="PANTHER" id="PTHR20898:SF0">
    <property type="entry name" value="DAEDALUS ON 3-RELATED"/>
    <property type="match status" value="1"/>
</dbReference>
<evidence type="ECO:0000313" key="2">
    <source>
        <dbReference type="EMBL" id="KAI8038449.1"/>
    </source>
</evidence>
<comment type="caution">
    <text evidence="2">The sequence shown here is derived from an EMBL/GenBank/DDBJ whole genome shotgun (WGS) entry which is preliminary data.</text>
</comment>
<reference evidence="2" key="1">
    <citation type="journal article" date="2023" name="Genome Biol. Evol.">
        <title>Long-read-based Genome Assembly of Drosophila gunungcola Reveals Fewer Chemosensory Genes in Flower-breeding Species.</title>
        <authorList>
            <person name="Negi A."/>
            <person name="Liao B.Y."/>
            <person name="Yeh S.D."/>
        </authorList>
    </citation>
    <scope>NUCLEOTIDE SEQUENCE</scope>
    <source>
        <strain evidence="2">Sukarami</strain>
    </source>
</reference>
<name>A0A9Q0BNY5_9MUSC</name>
<dbReference type="PROSITE" id="PS51257">
    <property type="entry name" value="PROKAR_LIPOPROTEIN"/>
    <property type="match status" value="1"/>
</dbReference>
<dbReference type="EMBL" id="JAMKOV010000007">
    <property type="protein sequence ID" value="KAI8038449.1"/>
    <property type="molecule type" value="Genomic_DNA"/>
</dbReference>